<sequence length="344" mass="39159">MFSTPSTLVQKSDGCTPIVTTNLKPHTDSGSQLNESHIKGLWKMLRAIRGTSVAEDRAICAAMHKTLEMIIETEGPDEGLQLYSRFAGALHEMLEIYTRVSRQHYKPLSPVTSLLLRLAARCDRYHKFLLIGIESNDPDAYELFMNAIPDAPTSQDENAIKLFVHEFAEGVARSTSPDAVKTWKDKAARKRCAKWFLDRERFASLVRQAGRWAEYWKEYVLDEWRPRPDTWYYDEAKRAFSEWKAADERREAERRARIAADNATRPAPVIKEQHDEHSHESAPPSHSGGPADSSQLALVVDGQSAGFKYLFRRIRDFFGARRSGTGDVEIGTLELDQMQNTTER</sequence>
<gene>
    <name evidence="2" type="ORF">CYLTODRAFT_460479</name>
</gene>
<accession>A0A0D7AR95</accession>
<evidence type="ECO:0000313" key="2">
    <source>
        <dbReference type="EMBL" id="KIY60732.1"/>
    </source>
</evidence>
<proteinExistence type="predicted"/>
<evidence type="ECO:0000313" key="3">
    <source>
        <dbReference type="Proteomes" id="UP000054007"/>
    </source>
</evidence>
<dbReference type="EMBL" id="KN881311">
    <property type="protein sequence ID" value="KIY60732.1"/>
    <property type="molecule type" value="Genomic_DNA"/>
</dbReference>
<evidence type="ECO:0000256" key="1">
    <source>
        <dbReference type="SAM" id="MobiDB-lite"/>
    </source>
</evidence>
<name>A0A0D7AR95_9AGAR</name>
<dbReference type="AlphaFoldDB" id="A0A0D7AR95"/>
<organism evidence="2 3">
    <name type="scientific">Cylindrobasidium torrendii FP15055 ss-10</name>
    <dbReference type="NCBI Taxonomy" id="1314674"/>
    <lineage>
        <taxon>Eukaryota</taxon>
        <taxon>Fungi</taxon>
        <taxon>Dikarya</taxon>
        <taxon>Basidiomycota</taxon>
        <taxon>Agaricomycotina</taxon>
        <taxon>Agaricomycetes</taxon>
        <taxon>Agaricomycetidae</taxon>
        <taxon>Agaricales</taxon>
        <taxon>Marasmiineae</taxon>
        <taxon>Physalacriaceae</taxon>
        <taxon>Cylindrobasidium</taxon>
    </lineage>
</organism>
<protein>
    <submittedName>
        <fullName evidence="2">Uncharacterized protein</fullName>
    </submittedName>
</protein>
<reference evidence="2 3" key="1">
    <citation type="journal article" date="2015" name="Fungal Genet. Biol.">
        <title>Evolution of novel wood decay mechanisms in Agaricales revealed by the genome sequences of Fistulina hepatica and Cylindrobasidium torrendii.</title>
        <authorList>
            <person name="Floudas D."/>
            <person name="Held B.W."/>
            <person name="Riley R."/>
            <person name="Nagy L.G."/>
            <person name="Koehler G."/>
            <person name="Ransdell A.S."/>
            <person name="Younus H."/>
            <person name="Chow J."/>
            <person name="Chiniquy J."/>
            <person name="Lipzen A."/>
            <person name="Tritt A."/>
            <person name="Sun H."/>
            <person name="Haridas S."/>
            <person name="LaButti K."/>
            <person name="Ohm R.A."/>
            <person name="Kues U."/>
            <person name="Blanchette R.A."/>
            <person name="Grigoriev I.V."/>
            <person name="Minto R.E."/>
            <person name="Hibbett D.S."/>
        </authorList>
    </citation>
    <scope>NUCLEOTIDE SEQUENCE [LARGE SCALE GENOMIC DNA]</scope>
    <source>
        <strain evidence="2 3">FP15055 ss-10</strain>
    </source>
</reference>
<keyword evidence="3" id="KW-1185">Reference proteome</keyword>
<feature type="region of interest" description="Disordered" evidence="1">
    <location>
        <begin position="259"/>
        <end position="294"/>
    </location>
</feature>
<feature type="compositionally biased region" description="Basic and acidic residues" evidence="1">
    <location>
        <begin position="271"/>
        <end position="280"/>
    </location>
</feature>
<dbReference type="Proteomes" id="UP000054007">
    <property type="component" value="Unassembled WGS sequence"/>
</dbReference>
<feature type="compositionally biased region" description="Low complexity" evidence="1">
    <location>
        <begin position="281"/>
        <end position="294"/>
    </location>
</feature>